<keyword evidence="6 9" id="KW-0378">Hydrolase</keyword>
<sequence length="225" mass="24009">MSKETTVSRGRSHIRAAVFGCIATTALVLDQVSKYWALNTLSHGRTIPVLKGLLSLTLVRNPGATLGLGSSMTWLITVLAMVACVAILVLAYKTISMRWTSALALAFAGALGNLIDRIVYADGVLNGKVVDFLDYGWSVGNVADVFLMIAGVAIVILIISAEPFSKAELERQTTQDAHEPAEDERAFHLSEDSNGVLYNEDSIKLVKSAGEEHDGSSNSSQAGAR</sequence>
<evidence type="ECO:0000256" key="5">
    <source>
        <dbReference type="ARBA" id="ARBA00022750"/>
    </source>
</evidence>
<evidence type="ECO:0000256" key="11">
    <source>
        <dbReference type="SAM" id="MobiDB-lite"/>
    </source>
</evidence>
<feature type="transmembrane region" description="Helical" evidence="9">
    <location>
        <begin position="12"/>
        <end position="29"/>
    </location>
</feature>
<evidence type="ECO:0000256" key="10">
    <source>
        <dbReference type="RuleBase" id="RU004181"/>
    </source>
</evidence>
<dbReference type="NCBIfam" id="NF011353">
    <property type="entry name" value="PRK14771.1"/>
    <property type="match status" value="1"/>
</dbReference>
<feature type="region of interest" description="Disordered" evidence="11">
    <location>
        <begin position="170"/>
        <end position="194"/>
    </location>
</feature>
<keyword evidence="8 9" id="KW-0472">Membrane</keyword>
<dbReference type="UniPathway" id="UPA00665"/>
<dbReference type="PANTHER" id="PTHR33695:SF1">
    <property type="entry name" value="LIPOPROTEIN SIGNAL PEPTIDASE"/>
    <property type="match status" value="1"/>
</dbReference>
<keyword evidence="13" id="KW-1185">Reference proteome</keyword>
<evidence type="ECO:0000256" key="4">
    <source>
        <dbReference type="ARBA" id="ARBA00022692"/>
    </source>
</evidence>
<feature type="transmembrane region" description="Helical" evidence="9">
    <location>
        <begin position="72"/>
        <end position="92"/>
    </location>
</feature>
<protein>
    <recommendedName>
        <fullName evidence="9">Lipoprotein signal peptidase</fullName>
        <ecNumber evidence="9">3.4.23.36</ecNumber>
    </recommendedName>
    <alternativeName>
        <fullName evidence="9">Prolipoprotein signal peptidase</fullName>
    </alternativeName>
    <alternativeName>
        <fullName evidence="9">Signal peptidase II</fullName>
        <shortName evidence="9">SPase II</shortName>
    </alternativeName>
</protein>
<evidence type="ECO:0000313" key="12">
    <source>
        <dbReference type="EMBL" id="KFJ08061.1"/>
    </source>
</evidence>
<evidence type="ECO:0000256" key="2">
    <source>
        <dbReference type="ARBA" id="ARBA00022475"/>
    </source>
</evidence>
<feature type="active site" evidence="9">
    <location>
        <position position="144"/>
    </location>
</feature>
<accession>A0A087EJW0</accession>
<reference evidence="12 13" key="1">
    <citation type="submission" date="2014-03" db="EMBL/GenBank/DDBJ databases">
        <title>Genomics of Bifidobacteria.</title>
        <authorList>
            <person name="Ventura M."/>
            <person name="Milani C."/>
            <person name="Lugli G.A."/>
        </authorList>
    </citation>
    <scope>NUCLEOTIDE SEQUENCE [LARGE SCALE GENOMIC DNA]</scope>
    <source>
        <strain evidence="12 13">JCM 13495</strain>
    </source>
</reference>
<evidence type="ECO:0000256" key="9">
    <source>
        <dbReference type="HAMAP-Rule" id="MF_00161"/>
    </source>
</evidence>
<dbReference type="HAMAP" id="MF_00161">
    <property type="entry name" value="LspA"/>
    <property type="match status" value="1"/>
</dbReference>
<dbReference type="AlphaFoldDB" id="A0A087EJW0"/>
<feature type="transmembrane region" description="Helical" evidence="9">
    <location>
        <begin position="99"/>
        <end position="115"/>
    </location>
</feature>
<proteinExistence type="inferred from homology"/>
<dbReference type="PANTHER" id="PTHR33695">
    <property type="entry name" value="LIPOPROTEIN SIGNAL PEPTIDASE"/>
    <property type="match status" value="1"/>
</dbReference>
<comment type="function">
    <text evidence="9">This protein specifically catalyzes the removal of signal peptides from prolipoproteins.</text>
</comment>
<name>A0A087EJW0_9BIFI</name>
<evidence type="ECO:0000256" key="7">
    <source>
        <dbReference type="ARBA" id="ARBA00022989"/>
    </source>
</evidence>
<keyword evidence="7 9" id="KW-1133">Transmembrane helix</keyword>
<evidence type="ECO:0000256" key="6">
    <source>
        <dbReference type="ARBA" id="ARBA00022801"/>
    </source>
</evidence>
<dbReference type="GO" id="GO:0006508">
    <property type="term" value="P:proteolysis"/>
    <property type="evidence" value="ECO:0007669"/>
    <property type="project" value="UniProtKB-KW"/>
</dbReference>
<keyword evidence="4 9" id="KW-0812">Transmembrane</keyword>
<dbReference type="EC" id="3.4.23.36" evidence="9"/>
<dbReference type="EMBL" id="JGZU01000003">
    <property type="protein sequence ID" value="KFJ08061.1"/>
    <property type="molecule type" value="Genomic_DNA"/>
</dbReference>
<dbReference type="OrthoDB" id="4308908at2"/>
<feature type="compositionally biased region" description="Basic and acidic residues" evidence="11">
    <location>
        <begin position="170"/>
        <end position="191"/>
    </location>
</feature>
<feature type="active site" evidence="9">
    <location>
        <position position="131"/>
    </location>
</feature>
<comment type="pathway">
    <text evidence="9">Protein modification; lipoprotein biosynthesis (signal peptide cleavage).</text>
</comment>
<dbReference type="Proteomes" id="UP000029080">
    <property type="component" value="Unassembled WGS sequence"/>
</dbReference>
<dbReference type="GO" id="GO:0005886">
    <property type="term" value="C:plasma membrane"/>
    <property type="evidence" value="ECO:0007669"/>
    <property type="project" value="UniProtKB-SubCell"/>
</dbReference>
<comment type="catalytic activity">
    <reaction evidence="9">
        <text>Release of signal peptides from bacterial membrane prolipoproteins. Hydrolyzes -Xaa-Yaa-Zaa-|-(S,diacylglyceryl)Cys-, in which Xaa is hydrophobic (preferably Leu), and Yaa (Ala or Ser) and Zaa (Gly or Ala) have small, neutral side chains.</text>
        <dbReference type="EC" id="3.4.23.36"/>
    </reaction>
</comment>
<feature type="transmembrane region" description="Helical" evidence="9">
    <location>
        <begin position="135"/>
        <end position="159"/>
    </location>
</feature>
<keyword evidence="3 9" id="KW-0645">Protease</keyword>
<evidence type="ECO:0000256" key="8">
    <source>
        <dbReference type="ARBA" id="ARBA00023136"/>
    </source>
</evidence>
<keyword evidence="5 9" id="KW-0064">Aspartyl protease</keyword>
<gene>
    <name evidence="9" type="primary">lspA</name>
    <name evidence="12" type="ORF">BITS_0374</name>
</gene>
<keyword evidence="12" id="KW-0449">Lipoprotein</keyword>
<organism evidence="12 13">
    <name type="scientific">Bifidobacterium tsurumiense</name>
    <dbReference type="NCBI Taxonomy" id="356829"/>
    <lineage>
        <taxon>Bacteria</taxon>
        <taxon>Bacillati</taxon>
        <taxon>Actinomycetota</taxon>
        <taxon>Actinomycetes</taxon>
        <taxon>Bifidobacteriales</taxon>
        <taxon>Bifidobacteriaceae</taxon>
        <taxon>Bifidobacterium</taxon>
    </lineage>
</organism>
<dbReference type="InterPro" id="IPR001872">
    <property type="entry name" value="Peptidase_A8"/>
</dbReference>
<dbReference type="PRINTS" id="PR00781">
    <property type="entry name" value="LIPOSIGPTASE"/>
</dbReference>
<dbReference type="NCBIfam" id="TIGR00077">
    <property type="entry name" value="lspA"/>
    <property type="match status" value="1"/>
</dbReference>
<evidence type="ECO:0000313" key="13">
    <source>
        <dbReference type="Proteomes" id="UP000029080"/>
    </source>
</evidence>
<comment type="subcellular location">
    <subcellularLocation>
        <location evidence="9">Cell membrane</location>
        <topology evidence="9">Multi-pass membrane protein</topology>
    </subcellularLocation>
</comment>
<dbReference type="Pfam" id="PF01252">
    <property type="entry name" value="Peptidase_A8"/>
    <property type="match status" value="1"/>
</dbReference>
<dbReference type="GO" id="GO:0004190">
    <property type="term" value="F:aspartic-type endopeptidase activity"/>
    <property type="evidence" value="ECO:0007669"/>
    <property type="project" value="UniProtKB-UniRule"/>
</dbReference>
<dbReference type="STRING" id="356829.BITS_0374"/>
<comment type="caution">
    <text evidence="12">The sequence shown here is derived from an EMBL/GenBank/DDBJ whole genome shotgun (WGS) entry which is preliminary data.</text>
</comment>
<evidence type="ECO:0000256" key="3">
    <source>
        <dbReference type="ARBA" id="ARBA00022670"/>
    </source>
</evidence>
<keyword evidence="2 9" id="KW-1003">Cell membrane</keyword>
<evidence type="ECO:0000256" key="1">
    <source>
        <dbReference type="ARBA" id="ARBA00006139"/>
    </source>
</evidence>
<comment type="similarity">
    <text evidence="1 9 10">Belongs to the peptidase A8 family.</text>
</comment>
<dbReference type="eggNOG" id="COG0597">
    <property type="taxonomic scope" value="Bacteria"/>
</dbReference>